<evidence type="ECO:0000256" key="5">
    <source>
        <dbReference type="ARBA" id="ARBA00022898"/>
    </source>
</evidence>
<comment type="similarity">
    <text evidence="2">Belongs to the class-I pyridoxal-phosphate-dependent aminotransferase family.</text>
</comment>
<dbReference type="GO" id="GO:0008483">
    <property type="term" value="F:transaminase activity"/>
    <property type="evidence" value="ECO:0007669"/>
    <property type="project" value="UniProtKB-KW"/>
</dbReference>
<dbReference type="CDD" id="cd00609">
    <property type="entry name" value="AAT_like"/>
    <property type="match status" value="1"/>
</dbReference>
<dbReference type="SUPFAM" id="SSF53383">
    <property type="entry name" value="PLP-dependent transferases"/>
    <property type="match status" value="1"/>
</dbReference>
<evidence type="ECO:0000256" key="3">
    <source>
        <dbReference type="ARBA" id="ARBA00022576"/>
    </source>
</evidence>
<feature type="domain" description="Aminotransferase class I/classII large" evidence="6">
    <location>
        <begin position="47"/>
        <end position="257"/>
    </location>
</feature>
<evidence type="ECO:0000259" key="6">
    <source>
        <dbReference type="Pfam" id="PF00155"/>
    </source>
</evidence>
<dbReference type="GO" id="GO:0006520">
    <property type="term" value="P:amino acid metabolic process"/>
    <property type="evidence" value="ECO:0007669"/>
    <property type="project" value="InterPro"/>
</dbReference>
<proteinExistence type="inferred from homology"/>
<protein>
    <recommendedName>
        <fullName evidence="6">Aminotransferase class I/classII large domain-containing protein</fullName>
    </recommendedName>
</protein>
<sequence length="272" mass="29428">MEDGKTTAFAGGASQRSRSVESFKVMDVLERANELQSQGRDVLHCEVGQPESGAPATVAAAAVEALTGPPRQVMGYTDAFGLLQLRENIRQHYLKKYDGLSSEDIDTSRIVVTTGSSGGFLLTFTACFDTGDTVAIASSGYPCYRNILGALGCELANVGINNEFKITATELKEEIERRREMGEKSIKGLILSSPSNPTGSMLTPDELKGLCQLCDEESIRFISDEIYHGISYGKEEATALAYSKNAIVINSFSKYYSSECLDLTKSSTFDSS</sequence>
<dbReference type="InterPro" id="IPR050596">
    <property type="entry name" value="AspAT/PAT-like"/>
</dbReference>
<evidence type="ECO:0000313" key="7">
    <source>
        <dbReference type="EMBL" id="CAE4592133.1"/>
    </source>
</evidence>
<reference evidence="7" key="1">
    <citation type="submission" date="2021-01" db="EMBL/GenBank/DDBJ databases">
        <authorList>
            <person name="Corre E."/>
            <person name="Pelletier E."/>
            <person name="Niang G."/>
            <person name="Scheremetjew M."/>
            <person name="Finn R."/>
            <person name="Kale V."/>
            <person name="Holt S."/>
            <person name="Cochrane G."/>
            <person name="Meng A."/>
            <person name="Brown T."/>
            <person name="Cohen L."/>
        </authorList>
    </citation>
    <scope>NUCLEOTIDE SEQUENCE</scope>
    <source>
        <strain evidence="7">GSO104</strain>
    </source>
</reference>
<keyword evidence="4" id="KW-0808">Transferase</keyword>
<comment type="cofactor">
    <cofactor evidence="1">
        <name>pyridoxal 5'-phosphate</name>
        <dbReference type="ChEBI" id="CHEBI:597326"/>
    </cofactor>
</comment>
<dbReference type="InterPro" id="IPR004839">
    <property type="entry name" value="Aminotransferase_I/II_large"/>
</dbReference>
<dbReference type="EMBL" id="HBNS01008675">
    <property type="protein sequence ID" value="CAE4592133.1"/>
    <property type="molecule type" value="Transcribed_RNA"/>
</dbReference>
<evidence type="ECO:0000256" key="4">
    <source>
        <dbReference type="ARBA" id="ARBA00022679"/>
    </source>
</evidence>
<gene>
    <name evidence="7" type="ORF">DBRI00130_LOCUS7031</name>
</gene>
<evidence type="ECO:0000256" key="2">
    <source>
        <dbReference type="ARBA" id="ARBA00007441"/>
    </source>
</evidence>
<dbReference type="Gene3D" id="3.40.640.10">
    <property type="entry name" value="Type I PLP-dependent aspartate aminotransferase-like (Major domain)"/>
    <property type="match status" value="1"/>
</dbReference>
<keyword evidence="3" id="KW-0032">Aminotransferase</keyword>
<dbReference type="PANTHER" id="PTHR46383">
    <property type="entry name" value="ASPARTATE AMINOTRANSFERASE"/>
    <property type="match status" value="1"/>
</dbReference>
<dbReference type="Pfam" id="PF00155">
    <property type="entry name" value="Aminotran_1_2"/>
    <property type="match status" value="1"/>
</dbReference>
<dbReference type="PANTHER" id="PTHR46383:SF2">
    <property type="entry name" value="AMINOTRANSFERASE"/>
    <property type="match status" value="1"/>
</dbReference>
<evidence type="ECO:0000256" key="1">
    <source>
        <dbReference type="ARBA" id="ARBA00001933"/>
    </source>
</evidence>
<name>A0A7S4QSR4_9STRA</name>
<dbReference type="AlphaFoldDB" id="A0A7S4QSR4"/>
<accession>A0A7S4QSR4</accession>
<dbReference type="InterPro" id="IPR015424">
    <property type="entry name" value="PyrdxlP-dep_Trfase"/>
</dbReference>
<organism evidence="7">
    <name type="scientific">Ditylum brightwellii</name>
    <dbReference type="NCBI Taxonomy" id="49249"/>
    <lineage>
        <taxon>Eukaryota</taxon>
        <taxon>Sar</taxon>
        <taxon>Stramenopiles</taxon>
        <taxon>Ochrophyta</taxon>
        <taxon>Bacillariophyta</taxon>
        <taxon>Mediophyceae</taxon>
        <taxon>Lithodesmiophycidae</taxon>
        <taxon>Lithodesmiales</taxon>
        <taxon>Lithodesmiaceae</taxon>
        <taxon>Ditylum</taxon>
    </lineage>
</organism>
<dbReference type="GO" id="GO:0030170">
    <property type="term" value="F:pyridoxal phosphate binding"/>
    <property type="evidence" value="ECO:0007669"/>
    <property type="project" value="InterPro"/>
</dbReference>
<keyword evidence="5" id="KW-0663">Pyridoxal phosphate</keyword>
<dbReference type="InterPro" id="IPR015421">
    <property type="entry name" value="PyrdxlP-dep_Trfase_major"/>
</dbReference>